<dbReference type="KEGG" id="bsc:COCSADRAFT_40815"/>
<name>M2SRE1_COCSN</name>
<evidence type="ECO:0000313" key="2">
    <source>
        <dbReference type="EMBL" id="EMD59646.1"/>
    </source>
</evidence>
<dbReference type="AlphaFoldDB" id="M2SRE1"/>
<evidence type="ECO:0000256" key="1">
    <source>
        <dbReference type="SAM" id="MobiDB-lite"/>
    </source>
</evidence>
<dbReference type="EMBL" id="KB445652">
    <property type="protein sequence ID" value="EMD59646.1"/>
    <property type="molecule type" value="Genomic_DNA"/>
</dbReference>
<accession>M2SRE1</accession>
<dbReference type="GeneID" id="19139843"/>
<dbReference type="HOGENOM" id="CLU_2497739_0_0_1"/>
<evidence type="ECO:0000313" key="3">
    <source>
        <dbReference type="Proteomes" id="UP000016934"/>
    </source>
</evidence>
<protein>
    <submittedName>
        <fullName evidence="2">Uncharacterized protein</fullName>
    </submittedName>
</protein>
<reference evidence="2 3" key="1">
    <citation type="journal article" date="2012" name="PLoS Pathog.">
        <title>Diverse lifestyles and strategies of plant pathogenesis encoded in the genomes of eighteen Dothideomycetes fungi.</title>
        <authorList>
            <person name="Ohm R.A."/>
            <person name="Feau N."/>
            <person name="Henrissat B."/>
            <person name="Schoch C.L."/>
            <person name="Horwitz B.A."/>
            <person name="Barry K.W."/>
            <person name="Condon B.J."/>
            <person name="Copeland A.C."/>
            <person name="Dhillon B."/>
            <person name="Glaser F."/>
            <person name="Hesse C.N."/>
            <person name="Kosti I."/>
            <person name="LaButti K."/>
            <person name="Lindquist E.A."/>
            <person name="Lucas S."/>
            <person name="Salamov A.A."/>
            <person name="Bradshaw R.E."/>
            <person name="Ciuffetti L."/>
            <person name="Hamelin R.C."/>
            <person name="Kema G.H.J."/>
            <person name="Lawrence C."/>
            <person name="Scott J.A."/>
            <person name="Spatafora J.W."/>
            <person name="Turgeon B.G."/>
            <person name="de Wit P.J.G.M."/>
            <person name="Zhong S."/>
            <person name="Goodwin S.B."/>
            <person name="Grigoriev I.V."/>
        </authorList>
    </citation>
    <scope>NUCLEOTIDE SEQUENCE [LARGE SCALE GENOMIC DNA]</scope>
    <source>
        <strain evidence="3">ND90Pr / ATCC 201652</strain>
    </source>
</reference>
<reference evidence="3" key="2">
    <citation type="journal article" date="2013" name="PLoS Genet.">
        <title>Comparative genome structure, secondary metabolite, and effector coding capacity across Cochliobolus pathogens.</title>
        <authorList>
            <person name="Condon B.J."/>
            <person name="Leng Y."/>
            <person name="Wu D."/>
            <person name="Bushley K.E."/>
            <person name="Ohm R.A."/>
            <person name="Otillar R."/>
            <person name="Martin J."/>
            <person name="Schackwitz W."/>
            <person name="Grimwood J."/>
            <person name="MohdZainudin N."/>
            <person name="Xue C."/>
            <person name="Wang R."/>
            <person name="Manning V.A."/>
            <person name="Dhillon B."/>
            <person name="Tu Z.J."/>
            <person name="Steffenson B.J."/>
            <person name="Salamov A."/>
            <person name="Sun H."/>
            <person name="Lowry S."/>
            <person name="LaButti K."/>
            <person name="Han J."/>
            <person name="Copeland A."/>
            <person name="Lindquist E."/>
            <person name="Barry K."/>
            <person name="Schmutz J."/>
            <person name="Baker S.E."/>
            <person name="Ciuffetti L.M."/>
            <person name="Grigoriev I.V."/>
            <person name="Zhong S."/>
            <person name="Turgeon B.G."/>
        </authorList>
    </citation>
    <scope>NUCLEOTIDE SEQUENCE [LARGE SCALE GENOMIC DNA]</scope>
    <source>
        <strain evidence="3">ND90Pr / ATCC 201652</strain>
    </source>
</reference>
<keyword evidence="3" id="KW-1185">Reference proteome</keyword>
<feature type="region of interest" description="Disordered" evidence="1">
    <location>
        <begin position="31"/>
        <end position="58"/>
    </location>
</feature>
<organism evidence="2 3">
    <name type="scientific">Cochliobolus sativus (strain ND90Pr / ATCC 201652)</name>
    <name type="common">Common root rot and spot blotch fungus</name>
    <name type="synonym">Bipolaris sorokiniana</name>
    <dbReference type="NCBI Taxonomy" id="665912"/>
    <lineage>
        <taxon>Eukaryota</taxon>
        <taxon>Fungi</taxon>
        <taxon>Dikarya</taxon>
        <taxon>Ascomycota</taxon>
        <taxon>Pezizomycotina</taxon>
        <taxon>Dothideomycetes</taxon>
        <taxon>Pleosporomycetidae</taxon>
        <taxon>Pleosporales</taxon>
        <taxon>Pleosporineae</taxon>
        <taxon>Pleosporaceae</taxon>
        <taxon>Bipolaris</taxon>
    </lineage>
</organism>
<dbReference type="Proteomes" id="UP000016934">
    <property type="component" value="Unassembled WGS sequence"/>
</dbReference>
<proteinExistence type="predicted"/>
<sequence length="86" mass="9557">MPWHRSAILAYAHHGTAATLETLRAQLTSSPHAMAPETSIHSVTTRGRHMHTTPRSTSALTWVPNPLCPCTRQPTVRITLEQTQLH</sequence>
<gene>
    <name evidence="2" type="ORF">COCSADRAFT_40815</name>
</gene>
<dbReference type="RefSeq" id="XP_007704496.1">
    <property type="nucleotide sequence ID" value="XM_007706306.1"/>
</dbReference>